<keyword evidence="1" id="KW-1133">Transmembrane helix</keyword>
<evidence type="ECO:0000313" key="3">
    <source>
        <dbReference type="Proteomes" id="UP001597114"/>
    </source>
</evidence>
<dbReference type="RefSeq" id="WP_344723984.1">
    <property type="nucleotide sequence ID" value="NZ_BAAAUS010000024.1"/>
</dbReference>
<feature type="transmembrane region" description="Helical" evidence="1">
    <location>
        <begin position="21"/>
        <end position="43"/>
    </location>
</feature>
<reference evidence="3" key="1">
    <citation type="journal article" date="2019" name="Int. J. Syst. Evol. Microbiol.">
        <title>The Global Catalogue of Microorganisms (GCM) 10K type strain sequencing project: providing services to taxonomists for standard genome sequencing and annotation.</title>
        <authorList>
            <consortium name="The Broad Institute Genomics Platform"/>
            <consortium name="The Broad Institute Genome Sequencing Center for Infectious Disease"/>
            <person name="Wu L."/>
            <person name="Ma J."/>
        </authorList>
    </citation>
    <scope>NUCLEOTIDE SEQUENCE [LARGE SCALE GENOMIC DNA]</scope>
    <source>
        <strain evidence="3">CCM 7043</strain>
    </source>
</reference>
<dbReference type="Proteomes" id="UP001597114">
    <property type="component" value="Unassembled WGS sequence"/>
</dbReference>
<gene>
    <name evidence="2" type="ORF">ACFSJD_29610</name>
</gene>
<organism evidence="2 3">
    <name type="scientific">Pseudonocardia yunnanensis</name>
    <dbReference type="NCBI Taxonomy" id="58107"/>
    <lineage>
        <taxon>Bacteria</taxon>
        <taxon>Bacillati</taxon>
        <taxon>Actinomycetota</taxon>
        <taxon>Actinomycetes</taxon>
        <taxon>Pseudonocardiales</taxon>
        <taxon>Pseudonocardiaceae</taxon>
        <taxon>Pseudonocardia</taxon>
    </lineage>
</organism>
<accession>A0ABW4F3L5</accession>
<evidence type="ECO:0000256" key="1">
    <source>
        <dbReference type="SAM" id="Phobius"/>
    </source>
</evidence>
<protein>
    <submittedName>
        <fullName evidence="2">Uncharacterized protein</fullName>
    </submittedName>
</protein>
<name>A0ABW4F3L5_9PSEU</name>
<keyword evidence="1" id="KW-0812">Transmembrane</keyword>
<sequence>MSTVAPELVDESGPCLTTAPWGGRVISLLFTATVLLFLLWLVAL</sequence>
<dbReference type="EMBL" id="JBHUCO010000037">
    <property type="protein sequence ID" value="MFD1521688.1"/>
    <property type="molecule type" value="Genomic_DNA"/>
</dbReference>
<keyword evidence="1" id="KW-0472">Membrane</keyword>
<proteinExistence type="predicted"/>
<comment type="caution">
    <text evidence="2">The sequence shown here is derived from an EMBL/GenBank/DDBJ whole genome shotgun (WGS) entry which is preliminary data.</text>
</comment>
<keyword evidence="3" id="KW-1185">Reference proteome</keyword>
<evidence type="ECO:0000313" key="2">
    <source>
        <dbReference type="EMBL" id="MFD1521688.1"/>
    </source>
</evidence>